<evidence type="ECO:0000313" key="1">
    <source>
        <dbReference type="EMBL" id="VVM04468.1"/>
    </source>
</evidence>
<organism evidence="1 2">
    <name type="scientific">Methylacidimicrobium tartarophylax</name>
    <dbReference type="NCBI Taxonomy" id="1041768"/>
    <lineage>
        <taxon>Bacteria</taxon>
        <taxon>Pseudomonadati</taxon>
        <taxon>Verrucomicrobiota</taxon>
        <taxon>Methylacidimicrobium</taxon>
    </lineage>
</organism>
<dbReference type="Proteomes" id="UP000334923">
    <property type="component" value="Unassembled WGS sequence"/>
</dbReference>
<protein>
    <submittedName>
        <fullName evidence="1">Uncharacterized protein</fullName>
    </submittedName>
</protein>
<accession>A0A5E6M556</accession>
<dbReference type="AlphaFoldDB" id="A0A5E6M556"/>
<keyword evidence="2" id="KW-1185">Reference proteome</keyword>
<sequence length="76" mass="8683">MVGLIARKLRSSLPHRREWATKGLMRLAGRSCKPNRAEEWRALRPFGFVIRISLCGKPQSLPDFRSSIRLSRPPGL</sequence>
<dbReference type="EMBL" id="CABFVA020000004">
    <property type="protein sequence ID" value="VVM04468.1"/>
    <property type="molecule type" value="Genomic_DNA"/>
</dbReference>
<reference evidence="1 2" key="1">
    <citation type="submission" date="2019-09" db="EMBL/GenBank/DDBJ databases">
        <authorList>
            <person name="Cremers G."/>
        </authorList>
    </citation>
    <scope>NUCLEOTIDE SEQUENCE [LARGE SCALE GENOMIC DNA]</scope>
    <source>
        <strain evidence="1">4A</strain>
    </source>
</reference>
<name>A0A5E6M556_9BACT</name>
<gene>
    <name evidence="1" type="ORF">MAMT_00101</name>
</gene>
<proteinExistence type="predicted"/>
<evidence type="ECO:0000313" key="2">
    <source>
        <dbReference type="Proteomes" id="UP000334923"/>
    </source>
</evidence>